<evidence type="ECO:0000256" key="3">
    <source>
        <dbReference type="ARBA" id="ARBA00022692"/>
    </source>
</evidence>
<name>A0AAD1U2X6_EUPCR</name>
<dbReference type="InterPro" id="IPR043926">
    <property type="entry name" value="ABCG_dom"/>
</dbReference>
<reference evidence="10" key="1">
    <citation type="submission" date="2023-07" db="EMBL/GenBank/DDBJ databases">
        <authorList>
            <consortium name="AG Swart"/>
            <person name="Singh M."/>
            <person name="Singh A."/>
            <person name="Seah K."/>
            <person name="Emmerich C."/>
        </authorList>
    </citation>
    <scope>NUCLEOTIDE SEQUENCE</scope>
    <source>
        <strain evidence="10">DP1</strain>
    </source>
</reference>
<feature type="transmembrane region" description="Helical" evidence="8">
    <location>
        <begin position="481"/>
        <end position="504"/>
    </location>
</feature>
<organism evidence="10 11">
    <name type="scientific">Euplotes crassus</name>
    <dbReference type="NCBI Taxonomy" id="5936"/>
    <lineage>
        <taxon>Eukaryota</taxon>
        <taxon>Sar</taxon>
        <taxon>Alveolata</taxon>
        <taxon>Ciliophora</taxon>
        <taxon>Intramacronucleata</taxon>
        <taxon>Spirotrichea</taxon>
        <taxon>Hypotrichia</taxon>
        <taxon>Euplotida</taxon>
        <taxon>Euplotidae</taxon>
        <taxon>Moneuplotes</taxon>
    </lineage>
</organism>
<keyword evidence="11" id="KW-1185">Reference proteome</keyword>
<dbReference type="Proteomes" id="UP001295684">
    <property type="component" value="Unassembled WGS sequence"/>
</dbReference>
<dbReference type="GO" id="GO:0016887">
    <property type="term" value="F:ATP hydrolysis activity"/>
    <property type="evidence" value="ECO:0007669"/>
    <property type="project" value="InterPro"/>
</dbReference>
<dbReference type="GO" id="GO:0140359">
    <property type="term" value="F:ABC-type transporter activity"/>
    <property type="evidence" value="ECO:0007669"/>
    <property type="project" value="InterPro"/>
</dbReference>
<keyword evidence="5" id="KW-0067">ATP-binding</keyword>
<keyword evidence="2" id="KW-0813">Transport</keyword>
<dbReference type="Gene3D" id="3.40.50.300">
    <property type="entry name" value="P-loop containing nucleotide triphosphate hydrolases"/>
    <property type="match status" value="1"/>
</dbReference>
<dbReference type="GO" id="GO:0016020">
    <property type="term" value="C:membrane"/>
    <property type="evidence" value="ECO:0007669"/>
    <property type="project" value="UniProtKB-SubCell"/>
</dbReference>
<feature type="transmembrane region" description="Helical" evidence="8">
    <location>
        <begin position="407"/>
        <end position="428"/>
    </location>
</feature>
<feature type="domain" description="ABC transporter" evidence="9">
    <location>
        <begin position="35"/>
        <end position="283"/>
    </location>
</feature>
<evidence type="ECO:0000256" key="1">
    <source>
        <dbReference type="ARBA" id="ARBA00004141"/>
    </source>
</evidence>
<dbReference type="Pfam" id="PF00005">
    <property type="entry name" value="ABC_tran"/>
    <property type="match status" value="1"/>
</dbReference>
<dbReference type="InterPro" id="IPR027417">
    <property type="entry name" value="P-loop_NTPase"/>
</dbReference>
<evidence type="ECO:0000256" key="2">
    <source>
        <dbReference type="ARBA" id="ARBA00022448"/>
    </source>
</evidence>
<feature type="transmembrane region" description="Helical" evidence="8">
    <location>
        <begin position="449"/>
        <end position="475"/>
    </location>
</feature>
<dbReference type="InterPro" id="IPR003439">
    <property type="entry name" value="ABC_transporter-like_ATP-bd"/>
</dbReference>
<dbReference type="InterPro" id="IPR050352">
    <property type="entry name" value="ABCG_transporters"/>
</dbReference>
<comment type="subcellular location">
    <subcellularLocation>
        <location evidence="1">Membrane</location>
        <topology evidence="1">Multi-pass membrane protein</topology>
    </subcellularLocation>
</comment>
<dbReference type="InterPro" id="IPR003593">
    <property type="entry name" value="AAA+_ATPase"/>
</dbReference>
<sequence length="617" mass="70193">MYKTRQERTPFLENQKELSLPLKISWKDLKYTVRTKLTKVQREVQGDGNKIISKEILKPQSGYIQAGEACFIMGSSGAGKTTLLNALCDRLTNNKKNKIEGQITLNHSHPVTQKDFGKYGAYVMQDDVLFPTLSCKEVITFSARLKLDITGDELDYKVEEIIEDLGLTKCKDTLIGDHMMKGLSGGERKRTAIAVEMVTNPKVLFLDEPTSGLDSFTANKIVKILVNQARLGKTVLATIHQPSSGTFALFDKLILLMDGYQIYHGSAKDSVNYFTDLGFSIPTYANPADYYLMEFFVPFKKSQEDKDKMDLLINKYQEILAPRVEEEDTPSTKYPQITYEDLSQSFKHASFIPELREVVKRAVINIRRHPMLVKMRVGQTLMISLMCCLCFWNLGFTVKSMQNKAGFIYFLSVNQFMSGMFTVLITFLNERSVFLREYASKTYGLPSYFISKSVVDTPFQFIFPIITALIIYFAAGFEVDAARFFIFTVVLVGMIFCGTSWGFLIGCAFQNIDKALNSAFLCVMPVLMFGGFYVNLKTVYVWLRWISWISPVRYSTEALLRNEIENNDSYPDLPTPIYEAFDYNLGMNWSIAMLFILGVVLRALAYFALKLTIAKVE</sequence>
<keyword evidence="6 8" id="KW-1133">Transmembrane helix</keyword>
<feature type="transmembrane region" description="Helical" evidence="8">
    <location>
        <begin position="516"/>
        <end position="534"/>
    </location>
</feature>
<evidence type="ECO:0000313" key="11">
    <source>
        <dbReference type="Proteomes" id="UP001295684"/>
    </source>
</evidence>
<evidence type="ECO:0000256" key="6">
    <source>
        <dbReference type="ARBA" id="ARBA00022989"/>
    </source>
</evidence>
<evidence type="ECO:0000259" key="9">
    <source>
        <dbReference type="PROSITE" id="PS50893"/>
    </source>
</evidence>
<dbReference type="Pfam" id="PF01061">
    <property type="entry name" value="ABC2_membrane"/>
    <property type="match status" value="1"/>
</dbReference>
<feature type="transmembrane region" description="Helical" evidence="8">
    <location>
        <begin position="377"/>
        <end position="395"/>
    </location>
</feature>
<dbReference type="PANTHER" id="PTHR48041">
    <property type="entry name" value="ABC TRANSPORTER G FAMILY MEMBER 28"/>
    <property type="match status" value="1"/>
</dbReference>
<dbReference type="AlphaFoldDB" id="A0AAD1U2X6"/>
<keyword evidence="4" id="KW-0547">Nucleotide-binding</keyword>
<dbReference type="EMBL" id="CAMPGE010002290">
    <property type="protein sequence ID" value="CAI2361090.1"/>
    <property type="molecule type" value="Genomic_DNA"/>
</dbReference>
<dbReference type="Pfam" id="PF19055">
    <property type="entry name" value="ABC2_membrane_7"/>
    <property type="match status" value="1"/>
</dbReference>
<evidence type="ECO:0000313" key="10">
    <source>
        <dbReference type="EMBL" id="CAI2361090.1"/>
    </source>
</evidence>
<evidence type="ECO:0000256" key="5">
    <source>
        <dbReference type="ARBA" id="ARBA00022840"/>
    </source>
</evidence>
<keyword evidence="3 8" id="KW-0812">Transmembrane</keyword>
<comment type="caution">
    <text evidence="10">The sequence shown here is derived from an EMBL/GenBank/DDBJ whole genome shotgun (WGS) entry which is preliminary data.</text>
</comment>
<evidence type="ECO:0000256" key="7">
    <source>
        <dbReference type="ARBA" id="ARBA00023136"/>
    </source>
</evidence>
<keyword evidence="7 8" id="KW-0472">Membrane</keyword>
<dbReference type="GO" id="GO:0005524">
    <property type="term" value="F:ATP binding"/>
    <property type="evidence" value="ECO:0007669"/>
    <property type="project" value="UniProtKB-KW"/>
</dbReference>
<dbReference type="SMART" id="SM00382">
    <property type="entry name" value="AAA"/>
    <property type="match status" value="1"/>
</dbReference>
<proteinExistence type="predicted"/>
<evidence type="ECO:0000256" key="4">
    <source>
        <dbReference type="ARBA" id="ARBA00022741"/>
    </source>
</evidence>
<dbReference type="PANTHER" id="PTHR48041:SF139">
    <property type="entry name" value="PROTEIN SCARLET"/>
    <property type="match status" value="1"/>
</dbReference>
<evidence type="ECO:0000256" key="8">
    <source>
        <dbReference type="SAM" id="Phobius"/>
    </source>
</evidence>
<accession>A0AAD1U2X6</accession>
<dbReference type="SUPFAM" id="SSF52540">
    <property type="entry name" value="P-loop containing nucleoside triphosphate hydrolases"/>
    <property type="match status" value="1"/>
</dbReference>
<dbReference type="InterPro" id="IPR013525">
    <property type="entry name" value="ABC2_TM"/>
</dbReference>
<protein>
    <recommendedName>
        <fullName evidence="9">ABC transporter domain-containing protein</fullName>
    </recommendedName>
</protein>
<gene>
    <name evidence="10" type="ORF">ECRASSUSDP1_LOCUS2400</name>
</gene>
<dbReference type="PROSITE" id="PS50893">
    <property type="entry name" value="ABC_TRANSPORTER_2"/>
    <property type="match status" value="1"/>
</dbReference>
<feature type="transmembrane region" description="Helical" evidence="8">
    <location>
        <begin position="589"/>
        <end position="609"/>
    </location>
</feature>